<accession>A0A9D1ST16</accession>
<comment type="caution">
    <text evidence="6">The sequence shown here is derived from an EMBL/GenBank/DDBJ whole genome shotgun (WGS) entry which is preliminary data.</text>
</comment>
<evidence type="ECO:0000259" key="5">
    <source>
        <dbReference type="PROSITE" id="PS01124"/>
    </source>
</evidence>
<keyword evidence="2" id="KW-0238">DNA-binding</keyword>
<dbReference type="SMART" id="SM00342">
    <property type="entry name" value="HTH_ARAC"/>
    <property type="match status" value="1"/>
</dbReference>
<evidence type="ECO:0000256" key="1">
    <source>
        <dbReference type="ARBA" id="ARBA00023015"/>
    </source>
</evidence>
<reference evidence="6" key="1">
    <citation type="submission" date="2020-10" db="EMBL/GenBank/DDBJ databases">
        <authorList>
            <person name="Gilroy R."/>
        </authorList>
    </citation>
    <scope>NUCLEOTIDE SEQUENCE</scope>
    <source>
        <strain evidence="6">ChiGjej2B2-16831</strain>
    </source>
</reference>
<dbReference type="GO" id="GO:0003700">
    <property type="term" value="F:DNA-binding transcription factor activity"/>
    <property type="evidence" value="ECO:0007669"/>
    <property type="project" value="InterPro"/>
</dbReference>
<dbReference type="GO" id="GO:0043565">
    <property type="term" value="F:sequence-specific DNA binding"/>
    <property type="evidence" value="ECO:0007669"/>
    <property type="project" value="InterPro"/>
</dbReference>
<evidence type="ECO:0000313" key="6">
    <source>
        <dbReference type="EMBL" id="HIU93762.1"/>
    </source>
</evidence>
<evidence type="ECO:0000256" key="3">
    <source>
        <dbReference type="ARBA" id="ARBA00023163"/>
    </source>
</evidence>
<dbReference type="Pfam" id="PF12833">
    <property type="entry name" value="HTH_18"/>
    <property type="match status" value="1"/>
</dbReference>
<dbReference type="PANTHER" id="PTHR43280">
    <property type="entry name" value="ARAC-FAMILY TRANSCRIPTIONAL REGULATOR"/>
    <property type="match status" value="1"/>
</dbReference>
<keyword evidence="3" id="KW-0804">Transcription</keyword>
<organism evidence="6 7">
    <name type="scientific">Candidatus Aphodomorpha intestinavium</name>
    <dbReference type="NCBI Taxonomy" id="2840672"/>
    <lineage>
        <taxon>Bacteria</taxon>
        <taxon>Bacillati</taxon>
        <taxon>Bacillota</taxon>
        <taxon>Clostridia</taxon>
        <taxon>Eubacteriales</taxon>
        <taxon>Candidatus Aphodomorpha</taxon>
    </lineage>
</organism>
<name>A0A9D1ST16_9FIRM</name>
<sequence>MKNRIAEALTLIRDALTPETLEEFYVNFRPKQPSAAPMDEGASFAELEAHHYYEMAIQIHKQSSMQIGDACYALHENQFCIIPRGVQHRLQTVACDGDYANMLWVSITGEVVRTGYSIYSDAGWSKLYGADLYVPGNFIMGEICDEQAAGRPGSAAAIASYIKAFLSVLLQKMSFDGESAGHSWTNNIVSELQEYIRGHLHDPLPLQQLSGHVSLSPSYLCKLFKQVTGETITNYIHDLKIAKATEYLADPSLSLSEIAERLGFYDQFHFSKVFKVYTNTSPSKYRSTLKQAEAAADRPAAQDEARQR</sequence>
<dbReference type="InterPro" id="IPR037923">
    <property type="entry name" value="HTH-like"/>
</dbReference>
<keyword evidence="1" id="KW-0805">Transcription regulation</keyword>
<dbReference type="Gene3D" id="1.10.10.60">
    <property type="entry name" value="Homeodomain-like"/>
    <property type="match status" value="2"/>
</dbReference>
<dbReference type="SUPFAM" id="SSF46689">
    <property type="entry name" value="Homeodomain-like"/>
    <property type="match status" value="2"/>
</dbReference>
<dbReference type="PRINTS" id="PR00032">
    <property type="entry name" value="HTHARAC"/>
</dbReference>
<proteinExistence type="predicted"/>
<dbReference type="AlphaFoldDB" id="A0A9D1ST16"/>
<gene>
    <name evidence="6" type="ORF">IAD24_01255</name>
</gene>
<feature type="domain" description="HTH araC/xylS-type" evidence="5">
    <location>
        <begin position="190"/>
        <end position="288"/>
    </location>
</feature>
<feature type="region of interest" description="Disordered" evidence="4">
    <location>
        <begin position="288"/>
        <end position="308"/>
    </location>
</feature>
<dbReference type="SUPFAM" id="SSF51215">
    <property type="entry name" value="Regulatory protein AraC"/>
    <property type="match status" value="1"/>
</dbReference>
<dbReference type="Proteomes" id="UP000824128">
    <property type="component" value="Unassembled WGS sequence"/>
</dbReference>
<dbReference type="InterPro" id="IPR018060">
    <property type="entry name" value="HTH_AraC"/>
</dbReference>
<dbReference type="EMBL" id="DVNZ01000040">
    <property type="protein sequence ID" value="HIU93762.1"/>
    <property type="molecule type" value="Genomic_DNA"/>
</dbReference>
<dbReference type="PROSITE" id="PS01124">
    <property type="entry name" value="HTH_ARAC_FAMILY_2"/>
    <property type="match status" value="1"/>
</dbReference>
<dbReference type="InterPro" id="IPR009057">
    <property type="entry name" value="Homeodomain-like_sf"/>
</dbReference>
<dbReference type="PANTHER" id="PTHR43280:SF28">
    <property type="entry name" value="HTH-TYPE TRANSCRIPTIONAL ACTIVATOR RHAS"/>
    <property type="match status" value="1"/>
</dbReference>
<evidence type="ECO:0000256" key="4">
    <source>
        <dbReference type="SAM" id="MobiDB-lite"/>
    </source>
</evidence>
<evidence type="ECO:0000313" key="7">
    <source>
        <dbReference type="Proteomes" id="UP000824128"/>
    </source>
</evidence>
<evidence type="ECO:0000256" key="2">
    <source>
        <dbReference type="ARBA" id="ARBA00023125"/>
    </source>
</evidence>
<protein>
    <submittedName>
        <fullName evidence="6">Helix-turn-helix transcriptional regulator</fullName>
    </submittedName>
</protein>
<dbReference type="InterPro" id="IPR020449">
    <property type="entry name" value="Tscrpt_reg_AraC-type_HTH"/>
</dbReference>
<reference evidence="6" key="2">
    <citation type="journal article" date="2021" name="PeerJ">
        <title>Extensive microbial diversity within the chicken gut microbiome revealed by metagenomics and culture.</title>
        <authorList>
            <person name="Gilroy R."/>
            <person name="Ravi A."/>
            <person name="Getino M."/>
            <person name="Pursley I."/>
            <person name="Horton D.L."/>
            <person name="Alikhan N.F."/>
            <person name="Baker D."/>
            <person name="Gharbi K."/>
            <person name="Hall N."/>
            <person name="Watson M."/>
            <person name="Adriaenssens E.M."/>
            <person name="Foster-Nyarko E."/>
            <person name="Jarju S."/>
            <person name="Secka A."/>
            <person name="Antonio M."/>
            <person name="Oren A."/>
            <person name="Chaudhuri R.R."/>
            <person name="La Ragione R."/>
            <person name="Hildebrand F."/>
            <person name="Pallen M.J."/>
        </authorList>
    </citation>
    <scope>NUCLEOTIDE SEQUENCE</scope>
    <source>
        <strain evidence="6">ChiGjej2B2-16831</strain>
    </source>
</reference>